<comment type="caution">
    <text evidence="1">The sequence shown here is derived from an EMBL/GenBank/DDBJ whole genome shotgun (WGS) entry which is preliminary data.</text>
</comment>
<reference evidence="1 2" key="1">
    <citation type="submission" date="2017-07" db="EMBL/GenBank/DDBJ databases">
        <title>Leptospira spp. isolated from tropical soils.</title>
        <authorList>
            <person name="Thibeaux R."/>
            <person name="Iraola G."/>
            <person name="Ferres I."/>
            <person name="Bierque E."/>
            <person name="Girault D."/>
            <person name="Soupe-Gilbert M.-E."/>
            <person name="Picardeau M."/>
            <person name="Goarant C."/>
        </authorList>
    </citation>
    <scope>NUCLEOTIDE SEQUENCE [LARGE SCALE GENOMIC DNA]</scope>
    <source>
        <strain evidence="1 2">ATI7-C-A2</strain>
    </source>
</reference>
<accession>A0ABX4PFD5</accession>
<evidence type="ECO:0000313" key="2">
    <source>
        <dbReference type="Proteomes" id="UP000231857"/>
    </source>
</evidence>
<proteinExistence type="predicted"/>
<protein>
    <submittedName>
        <fullName evidence="1">Uncharacterized protein</fullName>
    </submittedName>
</protein>
<dbReference type="EMBL" id="NPEI01000020">
    <property type="protein sequence ID" value="PKA14305.1"/>
    <property type="molecule type" value="Genomic_DNA"/>
</dbReference>
<dbReference type="RefSeq" id="WP_100725279.1">
    <property type="nucleotide sequence ID" value="NZ_NPEG01000022.1"/>
</dbReference>
<dbReference type="Proteomes" id="UP000231857">
    <property type="component" value="Unassembled WGS sequence"/>
</dbReference>
<organism evidence="1 2">
    <name type="scientific">Leptospira haakeii</name>
    <dbReference type="NCBI Taxonomy" id="2023198"/>
    <lineage>
        <taxon>Bacteria</taxon>
        <taxon>Pseudomonadati</taxon>
        <taxon>Spirochaetota</taxon>
        <taxon>Spirochaetia</taxon>
        <taxon>Leptospirales</taxon>
        <taxon>Leptospiraceae</taxon>
        <taxon>Leptospira</taxon>
    </lineage>
</organism>
<keyword evidence="2" id="KW-1185">Reference proteome</keyword>
<sequence length="290" mass="34136">MPIIIDDGKSKDEVIKEFISYVRGDETKRVVLGFDIYRYSSYEPDKQASITMLFNSLYISCINNLTKNHPLFNSVTRDEFMQLFISTGDGGYQILHTPIHALIVLFNFHNVIVQYHTNPNLREFRNFLGSIELRYVITIEDIYRINHFSYVNHYGKGIIKNARIMSQDKLNRLLIDEEVYRWFSDNILGIENIVSLKWKDLFNIKDFENYSLAEKIKGIEEFSPISTQEDNKDRQDEFVDCIPMRLEDLKTKDSSYVVYNIYLKTKFYNPNKETFRYTSIGNPNSNGLNT</sequence>
<gene>
    <name evidence="1" type="ORF">CH363_19065</name>
</gene>
<evidence type="ECO:0000313" key="1">
    <source>
        <dbReference type="EMBL" id="PKA14305.1"/>
    </source>
</evidence>
<name>A0ABX4PFD5_9LEPT</name>